<name>A0AAD4DND0_9FUNG</name>
<dbReference type="AlphaFoldDB" id="A0AAD4DND0"/>
<evidence type="ECO:0000313" key="3">
    <source>
        <dbReference type="EMBL" id="KAG0281523.1"/>
    </source>
</evidence>
<comment type="caution">
    <text evidence="3">The sequence shown here is derived from an EMBL/GenBank/DDBJ whole genome shotgun (WGS) entry which is preliminary data.</text>
</comment>
<proteinExistence type="predicted"/>
<keyword evidence="2" id="KW-0812">Transmembrane</keyword>
<evidence type="ECO:0000256" key="1">
    <source>
        <dbReference type="SAM" id="MobiDB-lite"/>
    </source>
</evidence>
<dbReference type="Proteomes" id="UP001194580">
    <property type="component" value="Unassembled WGS sequence"/>
</dbReference>
<dbReference type="EMBL" id="JAAAIL010000016">
    <property type="protein sequence ID" value="KAG0281523.1"/>
    <property type="molecule type" value="Genomic_DNA"/>
</dbReference>
<organism evidence="3 4">
    <name type="scientific">Linnemannia exigua</name>
    <dbReference type="NCBI Taxonomy" id="604196"/>
    <lineage>
        <taxon>Eukaryota</taxon>
        <taxon>Fungi</taxon>
        <taxon>Fungi incertae sedis</taxon>
        <taxon>Mucoromycota</taxon>
        <taxon>Mortierellomycotina</taxon>
        <taxon>Mortierellomycetes</taxon>
        <taxon>Mortierellales</taxon>
        <taxon>Mortierellaceae</taxon>
        <taxon>Linnemannia</taxon>
    </lineage>
</organism>
<sequence>MSPFKRTAYSLASERCMVSDVQIITPTTSTDTLFYNIKRTHSSTTSNSASVSTTGSGNTGVPITLGFSKSSNAAAIGGGVAGFVVIATILGFTFFRRRKQAVSNTVTKESTCNTLALPADFSNAPSPAPRPLQMTPSDTRASYVTAAYSTSISHTNTSSPFLTARCTSSFRPFQQQLILTLPLAFRSMGSLDHGTKAELETNPHAIAPSGPQLYGYPPQQHHQSQEQ</sequence>
<protein>
    <submittedName>
        <fullName evidence="3">Uncharacterized protein</fullName>
    </submittedName>
</protein>
<keyword evidence="2" id="KW-1133">Transmembrane helix</keyword>
<evidence type="ECO:0000313" key="4">
    <source>
        <dbReference type="Proteomes" id="UP001194580"/>
    </source>
</evidence>
<accession>A0AAD4DND0</accession>
<feature type="transmembrane region" description="Helical" evidence="2">
    <location>
        <begin position="73"/>
        <end position="95"/>
    </location>
</feature>
<keyword evidence="2" id="KW-0472">Membrane</keyword>
<feature type="region of interest" description="Disordered" evidence="1">
    <location>
        <begin position="202"/>
        <end position="227"/>
    </location>
</feature>
<gene>
    <name evidence="3" type="ORF">BGZ95_002765</name>
</gene>
<reference evidence="3" key="1">
    <citation type="journal article" date="2020" name="Fungal Divers.">
        <title>Resolving the Mortierellaceae phylogeny through synthesis of multi-gene phylogenetics and phylogenomics.</title>
        <authorList>
            <person name="Vandepol N."/>
            <person name="Liber J."/>
            <person name="Desiro A."/>
            <person name="Na H."/>
            <person name="Kennedy M."/>
            <person name="Barry K."/>
            <person name="Grigoriev I.V."/>
            <person name="Miller A.N."/>
            <person name="O'Donnell K."/>
            <person name="Stajich J.E."/>
            <person name="Bonito G."/>
        </authorList>
    </citation>
    <scope>NUCLEOTIDE SEQUENCE</scope>
    <source>
        <strain evidence="3">NRRL 28262</strain>
    </source>
</reference>
<evidence type="ECO:0000256" key="2">
    <source>
        <dbReference type="SAM" id="Phobius"/>
    </source>
</evidence>
<keyword evidence="4" id="KW-1185">Reference proteome</keyword>